<dbReference type="Proteomes" id="UP000198680">
    <property type="component" value="Unassembled WGS sequence"/>
</dbReference>
<accession>A0A1G9VPU7</accession>
<dbReference type="InterPro" id="IPR000895">
    <property type="entry name" value="Transthyretin/HIU_hydrolase"/>
</dbReference>
<reference evidence="11" key="1">
    <citation type="submission" date="2016-10" db="EMBL/GenBank/DDBJ databases">
        <authorList>
            <person name="Varghese N."/>
            <person name="Submissions S."/>
        </authorList>
    </citation>
    <scope>NUCLEOTIDE SEQUENCE [LARGE SCALE GENOMIC DNA]</scope>
    <source>
        <strain evidence="11">DSM 45419</strain>
    </source>
</reference>
<dbReference type="PRINTS" id="PR00189">
    <property type="entry name" value="TRNSTHYRETIN"/>
</dbReference>
<dbReference type="InterPro" id="IPR023416">
    <property type="entry name" value="Transthyretin/HIU_hydrolase_d"/>
</dbReference>
<evidence type="ECO:0000256" key="1">
    <source>
        <dbReference type="ARBA" id="ARBA00001043"/>
    </source>
</evidence>
<proteinExistence type="inferred from homology"/>
<evidence type="ECO:0000313" key="11">
    <source>
        <dbReference type="Proteomes" id="UP000198680"/>
    </source>
</evidence>
<keyword evidence="11" id="KW-1185">Reference proteome</keyword>
<dbReference type="Gene3D" id="2.60.40.180">
    <property type="entry name" value="Transthyretin/hydroxyisourate hydrolase domain"/>
    <property type="match status" value="1"/>
</dbReference>
<gene>
    <name evidence="10" type="ORF">SAMN05660642_03212</name>
</gene>
<sequence>MSSLSTHVLDAVSGQPAAGVRVTLERRAGEDWQPLGTGVTDADGRLRDLAPDGLDAGVHRLTFATGDYFAATGQTGFYPEVTVAFTVTEDRHHHVPLLLSPYAYSTYRGS</sequence>
<evidence type="ECO:0000256" key="4">
    <source>
        <dbReference type="ARBA" id="ARBA00011881"/>
    </source>
</evidence>
<feature type="binding site" evidence="7">
    <location>
        <position position="107"/>
    </location>
    <ligand>
        <name>substrate</name>
    </ligand>
</feature>
<dbReference type="GO" id="GO:0006144">
    <property type="term" value="P:purine nucleobase metabolic process"/>
    <property type="evidence" value="ECO:0007669"/>
    <property type="project" value="UniProtKB-KW"/>
</dbReference>
<comment type="similarity">
    <text evidence="3 8">Belongs to the transthyretin family. 5-hydroxyisourate hydrolase subfamily.</text>
</comment>
<feature type="binding site" evidence="7">
    <location>
        <position position="45"/>
    </location>
    <ligand>
        <name>substrate</name>
    </ligand>
</feature>
<dbReference type="STRING" id="1137991.SAMN05660642_03212"/>
<dbReference type="AlphaFoldDB" id="A0A1G9VPU7"/>
<evidence type="ECO:0000313" key="10">
    <source>
        <dbReference type="EMBL" id="SDM74150.1"/>
    </source>
</evidence>
<dbReference type="RefSeq" id="WP_175479588.1">
    <property type="nucleotide sequence ID" value="NZ_FNHE01000008.1"/>
</dbReference>
<comment type="catalytic activity">
    <reaction evidence="1 8">
        <text>5-hydroxyisourate + H2O = 5-hydroxy-2-oxo-4-ureido-2,5-dihydro-1H-imidazole-5-carboxylate + H(+)</text>
        <dbReference type="Rhea" id="RHEA:23736"/>
        <dbReference type="ChEBI" id="CHEBI:15377"/>
        <dbReference type="ChEBI" id="CHEBI:15378"/>
        <dbReference type="ChEBI" id="CHEBI:18072"/>
        <dbReference type="ChEBI" id="CHEBI:58639"/>
        <dbReference type="EC" id="3.5.2.17"/>
    </reaction>
</comment>
<dbReference type="NCBIfam" id="TIGR02962">
    <property type="entry name" value="hdxy_isourate"/>
    <property type="match status" value="1"/>
</dbReference>
<evidence type="ECO:0000259" key="9">
    <source>
        <dbReference type="SMART" id="SM00095"/>
    </source>
</evidence>
<keyword evidence="6 8" id="KW-0378">Hydrolase</keyword>
<dbReference type="PANTHER" id="PTHR10395:SF7">
    <property type="entry name" value="5-HYDROXYISOURATE HYDROLASE"/>
    <property type="match status" value="1"/>
</dbReference>
<dbReference type="Pfam" id="PF00576">
    <property type="entry name" value="Transthyretin"/>
    <property type="match status" value="1"/>
</dbReference>
<dbReference type="EC" id="3.5.2.17" evidence="8"/>
<feature type="domain" description="Transthyretin/hydroxyisourate hydrolase" evidence="9">
    <location>
        <begin position="1"/>
        <end position="109"/>
    </location>
</feature>
<dbReference type="InterPro" id="IPR014306">
    <property type="entry name" value="Hydroxyisourate_hydrolase"/>
</dbReference>
<dbReference type="SMART" id="SM00095">
    <property type="entry name" value="TR_THY"/>
    <property type="match status" value="1"/>
</dbReference>
<dbReference type="EMBL" id="FNHE01000008">
    <property type="protein sequence ID" value="SDM74150.1"/>
    <property type="molecule type" value="Genomic_DNA"/>
</dbReference>
<evidence type="ECO:0000256" key="6">
    <source>
        <dbReference type="ARBA" id="ARBA00022801"/>
    </source>
</evidence>
<dbReference type="GO" id="GO:0033971">
    <property type="term" value="F:hydroxyisourate hydrolase activity"/>
    <property type="evidence" value="ECO:0007669"/>
    <property type="project" value="UniProtKB-EC"/>
</dbReference>
<evidence type="ECO:0000256" key="5">
    <source>
        <dbReference type="ARBA" id="ARBA00022631"/>
    </source>
</evidence>
<organism evidence="10 11">
    <name type="scientific">Geodermatophilus siccatus</name>
    <dbReference type="NCBI Taxonomy" id="1137991"/>
    <lineage>
        <taxon>Bacteria</taxon>
        <taxon>Bacillati</taxon>
        <taxon>Actinomycetota</taxon>
        <taxon>Actinomycetes</taxon>
        <taxon>Geodermatophilales</taxon>
        <taxon>Geodermatophilaceae</taxon>
        <taxon>Geodermatophilus</taxon>
    </lineage>
</organism>
<keyword evidence="5 8" id="KW-0659">Purine metabolism</keyword>
<evidence type="ECO:0000256" key="2">
    <source>
        <dbReference type="ARBA" id="ARBA00002704"/>
    </source>
</evidence>
<dbReference type="SUPFAM" id="SSF49472">
    <property type="entry name" value="Transthyretin (synonym: prealbumin)"/>
    <property type="match status" value="1"/>
</dbReference>
<comment type="function">
    <text evidence="2">Catalyzes the hydrolysis of 5-hydroxyisourate (HIU) to 2-oxo-4-hydroxy-4-carboxy-5-ureidoimidazoline (OHCU).</text>
</comment>
<evidence type="ECO:0000256" key="7">
    <source>
        <dbReference type="PIRSR" id="PIRSR600895-51"/>
    </source>
</evidence>
<dbReference type="PROSITE" id="PS00768">
    <property type="entry name" value="TRANSTHYRETIN_1"/>
    <property type="match status" value="1"/>
</dbReference>
<evidence type="ECO:0000256" key="3">
    <source>
        <dbReference type="ARBA" id="ARBA00009850"/>
    </source>
</evidence>
<feature type="binding site" evidence="7">
    <location>
        <position position="7"/>
    </location>
    <ligand>
        <name>substrate</name>
    </ligand>
</feature>
<comment type="subunit">
    <text evidence="4 8">Homotetramer.</text>
</comment>
<dbReference type="CDD" id="cd05822">
    <property type="entry name" value="TLP_HIUase"/>
    <property type="match status" value="1"/>
</dbReference>
<protein>
    <recommendedName>
        <fullName evidence="8">5-hydroxyisourate hydrolase</fullName>
        <shortName evidence="8">HIU hydrolase</shortName>
        <shortName evidence="8">HIUHase</shortName>
        <ecNumber evidence="8">3.5.2.17</ecNumber>
    </recommendedName>
</protein>
<dbReference type="PANTHER" id="PTHR10395">
    <property type="entry name" value="URICASE AND TRANSTHYRETIN-RELATED"/>
    <property type="match status" value="1"/>
</dbReference>
<dbReference type="InterPro" id="IPR036817">
    <property type="entry name" value="Transthyretin/HIU_hydrolase_sf"/>
</dbReference>
<name>A0A1G9VPU7_9ACTN</name>
<dbReference type="InterPro" id="IPR023418">
    <property type="entry name" value="Thyroxine_BS"/>
</dbReference>
<evidence type="ECO:0000256" key="8">
    <source>
        <dbReference type="RuleBase" id="RU361270"/>
    </source>
</evidence>